<feature type="region of interest" description="Disordered" evidence="1">
    <location>
        <begin position="1"/>
        <end position="21"/>
    </location>
</feature>
<dbReference type="Gene3D" id="2.10.70.10">
    <property type="entry name" value="Complement Module, domain 1"/>
    <property type="match status" value="1"/>
</dbReference>
<organism evidence="2 3">
    <name type="scientific">Chitinilyticum piscinae</name>
    <dbReference type="NCBI Taxonomy" id="2866724"/>
    <lineage>
        <taxon>Bacteria</taxon>
        <taxon>Pseudomonadati</taxon>
        <taxon>Pseudomonadota</taxon>
        <taxon>Betaproteobacteria</taxon>
        <taxon>Neisseriales</taxon>
        <taxon>Chitinibacteraceae</taxon>
        <taxon>Chitinilyticum</taxon>
    </lineage>
</organism>
<accession>A0A8J7FNZ0</accession>
<keyword evidence="3" id="KW-1185">Reference proteome</keyword>
<evidence type="ECO:0000313" key="3">
    <source>
        <dbReference type="Proteomes" id="UP000604481"/>
    </source>
</evidence>
<proteinExistence type="predicted"/>
<dbReference type="EMBL" id="JADFUA010000015">
    <property type="protein sequence ID" value="MBE9610920.1"/>
    <property type="molecule type" value="Genomic_DNA"/>
</dbReference>
<reference evidence="2 3" key="1">
    <citation type="submission" date="2020-10" db="EMBL/GenBank/DDBJ databases">
        <title>The genome sequence of Chitinilyticum litopenaei 4Y14.</title>
        <authorList>
            <person name="Liu Y."/>
        </authorList>
    </citation>
    <scope>NUCLEOTIDE SEQUENCE [LARGE SCALE GENOMIC DNA]</scope>
    <source>
        <strain evidence="2 3">4Y14</strain>
    </source>
</reference>
<gene>
    <name evidence="2" type="ORF">INR99_16445</name>
</gene>
<feature type="compositionally biased region" description="Low complexity" evidence="1">
    <location>
        <begin position="1"/>
        <end position="16"/>
    </location>
</feature>
<sequence length="52" mass="5824">MNTTPNTPPAASTGTTLHSHQLLQGQRQIVIEHRGERYILRETSQGKLILTK</sequence>
<evidence type="ECO:0000313" key="2">
    <source>
        <dbReference type="EMBL" id="MBE9610920.1"/>
    </source>
</evidence>
<name>A0A8J7FNZ0_9NEIS</name>
<dbReference type="AlphaFoldDB" id="A0A8J7FNZ0"/>
<comment type="caution">
    <text evidence="2">The sequence shown here is derived from an EMBL/GenBank/DDBJ whole genome shotgun (WGS) entry which is preliminary data.</text>
</comment>
<protein>
    <submittedName>
        <fullName evidence="2">Hemin uptake protein HemP</fullName>
    </submittedName>
</protein>
<dbReference type="InterPro" id="IPR019600">
    <property type="entry name" value="Hemin_uptake_protein_HemP"/>
</dbReference>
<dbReference type="Proteomes" id="UP000604481">
    <property type="component" value="Unassembled WGS sequence"/>
</dbReference>
<dbReference type="RefSeq" id="WP_194117445.1">
    <property type="nucleotide sequence ID" value="NZ_JADFUA010000015.1"/>
</dbReference>
<evidence type="ECO:0000256" key="1">
    <source>
        <dbReference type="SAM" id="MobiDB-lite"/>
    </source>
</evidence>
<dbReference type="Pfam" id="PF10636">
    <property type="entry name" value="hemP"/>
    <property type="match status" value="1"/>
</dbReference>